<dbReference type="PANTHER" id="PTHR13119">
    <property type="entry name" value="ZINC FINGER CCCH DOMAIN-CONTAINING PROTEI"/>
    <property type="match status" value="1"/>
</dbReference>
<reference evidence="9" key="1">
    <citation type="submission" date="2024-02" db="UniProtKB">
        <authorList>
            <consortium name="WormBaseParasite"/>
        </authorList>
    </citation>
    <scope>IDENTIFICATION</scope>
</reference>
<dbReference type="PANTHER" id="PTHR13119:SF12">
    <property type="entry name" value="PROTEIN SUPPRESSOR OF SABLE"/>
    <property type="match status" value="1"/>
</dbReference>
<keyword evidence="3 5" id="KW-0863">Zinc-finger</keyword>
<feature type="compositionally biased region" description="Basic and acidic residues" evidence="6">
    <location>
        <begin position="525"/>
        <end position="572"/>
    </location>
</feature>
<feature type="region of interest" description="Disordered" evidence="6">
    <location>
        <begin position="126"/>
        <end position="198"/>
    </location>
</feature>
<feature type="region of interest" description="Disordered" evidence="6">
    <location>
        <begin position="1"/>
        <end position="74"/>
    </location>
</feature>
<dbReference type="GO" id="GO:0005634">
    <property type="term" value="C:nucleus"/>
    <property type="evidence" value="ECO:0007669"/>
    <property type="project" value="TreeGrafter"/>
</dbReference>
<feature type="domain" description="C3H1-type" evidence="7">
    <location>
        <begin position="352"/>
        <end position="375"/>
    </location>
</feature>
<organism evidence="8 9">
    <name type="scientific">Strongyloides stercoralis</name>
    <name type="common">Threadworm</name>
    <dbReference type="NCBI Taxonomy" id="6248"/>
    <lineage>
        <taxon>Eukaryota</taxon>
        <taxon>Metazoa</taxon>
        <taxon>Ecdysozoa</taxon>
        <taxon>Nematoda</taxon>
        <taxon>Chromadorea</taxon>
        <taxon>Rhabditida</taxon>
        <taxon>Tylenchina</taxon>
        <taxon>Panagrolaimomorpha</taxon>
        <taxon>Strongyloidoidea</taxon>
        <taxon>Strongyloididae</taxon>
        <taxon>Strongyloides</taxon>
    </lineage>
</organism>
<evidence type="ECO:0000259" key="7">
    <source>
        <dbReference type="PROSITE" id="PS50103"/>
    </source>
</evidence>
<dbReference type="GO" id="GO:0003723">
    <property type="term" value="F:RNA binding"/>
    <property type="evidence" value="ECO:0007669"/>
    <property type="project" value="InterPro"/>
</dbReference>
<evidence type="ECO:0000256" key="2">
    <source>
        <dbReference type="ARBA" id="ARBA00022737"/>
    </source>
</evidence>
<feature type="zinc finger region" description="C3H1-type" evidence="5">
    <location>
        <begin position="324"/>
        <end position="351"/>
    </location>
</feature>
<dbReference type="GO" id="GO:0008270">
    <property type="term" value="F:zinc ion binding"/>
    <property type="evidence" value="ECO:0007669"/>
    <property type="project" value="UniProtKB-KW"/>
</dbReference>
<dbReference type="SMART" id="SM00356">
    <property type="entry name" value="ZnF_C3H1"/>
    <property type="match status" value="3"/>
</dbReference>
<name>A0AAF5DQ21_STRER</name>
<evidence type="ECO:0000256" key="6">
    <source>
        <dbReference type="SAM" id="MobiDB-lite"/>
    </source>
</evidence>
<feature type="compositionally biased region" description="Polar residues" evidence="6">
    <location>
        <begin position="50"/>
        <end position="59"/>
    </location>
</feature>
<accession>A0AAF5DQ21</accession>
<evidence type="ECO:0000256" key="5">
    <source>
        <dbReference type="PROSITE-ProRule" id="PRU00723"/>
    </source>
</evidence>
<evidence type="ECO:0000313" key="9">
    <source>
        <dbReference type="WBParaSite" id="TCONS_00015302.p1"/>
    </source>
</evidence>
<feature type="zinc finger region" description="C3H1-type" evidence="5">
    <location>
        <begin position="352"/>
        <end position="375"/>
    </location>
</feature>
<sequence length="943" mass="110606">MSYDSDDNCLVIDEDHSDNETGDFSYPNTTDVSVTKCEENEIIEEGSSNKDSVSLNNENITEKRELENELEGSSKNIEYEQNTLDKEINGNLELKNIENESLDITNNTDELLNKKDFHKDIFVNESQSSIDEGIQNDEDDMETNNLENCGSTGELTDDDNCNDEKDEDKDCRTEGNTNTNKTQREKECDDEDEDMEEGEIVDDEVTPEEAKILQLREIKKKDFSIWNDIARQGNQNYNGYMNNYDMFEEYADPYDPEGMEDSFKYGAMYDESMDDMALGDRSRQGRAATQRNREKGRLICKFFREGYCRDSKNCMYSHNARDSGRTDKLCRFYQRGNCQNGLSCKNLHGEYPCYRFHIQNACSHGDRCKYSHEPLNEYTERLLGTHNIVDDPNNSNIKKKKTLLANDGTPLVNAPSFTEVMEQLNKDEDRTEDIDMRPFLSEDFHKGTYDVPIELKSFFNQGTGTLSAQDLEAYGIATTTSIKVESPKRKPEINDYMLDLSSVDDGLTAPDRILKAFQATDSEEERERAENERKEREERESRRKRKRDDYYSNRGHSNEGGKNFSRRDDRYSNRGRSYHSRSPRKDDYQGRGRNYDRNYFSPRRGQSPRDYLSPRRHGSPSRYNPPRSYDSARDYGSPRRRTPTRQPSPRRYESQNRQASPNRYYSPERRYQSSGYVSPKSYGEQREYDTMRNYPMNRNHGMSREFGYRDNFGSPPRYNQEPGFKDDRYPRDSRDMRGSRGDPRRDYRDVRDTRETRDIKDPRDMRDSRDMRDLRGTRDSINRQTNSSDMYGEYENRYDDPRYDNSPRERHYDNRASPRRDFDQLPSSTESTMIRTATSFYDPTRDPRRRKLIDDSTIPLKMQSEDNKIDNDYDQHEPNVIMRDGPYVNPALDPRNNKKTLNVEEKDMGEKMTWGNYNSQPSRNPYDDPPMYVPGPPQSGYTL</sequence>
<dbReference type="SUPFAM" id="SSF90229">
    <property type="entry name" value="CCCH zinc finger"/>
    <property type="match status" value="3"/>
</dbReference>
<feature type="compositionally biased region" description="Pro residues" evidence="6">
    <location>
        <begin position="927"/>
        <end position="937"/>
    </location>
</feature>
<feature type="domain" description="C3H1-type" evidence="7">
    <location>
        <begin position="324"/>
        <end position="351"/>
    </location>
</feature>
<protein>
    <submittedName>
        <fullName evidence="9">C3H1-type domain-containing protein</fullName>
    </submittedName>
</protein>
<dbReference type="GO" id="GO:0045892">
    <property type="term" value="P:negative regulation of DNA-templated transcription"/>
    <property type="evidence" value="ECO:0007669"/>
    <property type="project" value="InterPro"/>
</dbReference>
<evidence type="ECO:0000256" key="3">
    <source>
        <dbReference type="ARBA" id="ARBA00022771"/>
    </source>
</evidence>
<feature type="compositionally biased region" description="Basic and acidic residues" evidence="6">
    <location>
        <begin position="723"/>
        <end position="781"/>
    </location>
</feature>
<dbReference type="WBParaSite" id="TCONS_00015302.p1">
    <property type="protein sequence ID" value="TCONS_00015302.p1"/>
    <property type="gene ID" value="XLOC_009460"/>
</dbReference>
<feature type="compositionally biased region" description="Basic and acidic residues" evidence="6">
    <location>
        <begin position="794"/>
        <end position="823"/>
    </location>
</feature>
<feature type="zinc finger region" description="C3H1-type" evidence="5">
    <location>
        <begin position="294"/>
        <end position="321"/>
    </location>
</feature>
<feature type="compositionally biased region" description="Polar residues" evidence="6">
    <location>
        <begin position="143"/>
        <end position="154"/>
    </location>
</feature>
<proteinExistence type="predicted"/>
<dbReference type="InterPro" id="IPR000571">
    <property type="entry name" value="Znf_CCCH"/>
</dbReference>
<evidence type="ECO:0000313" key="8">
    <source>
        <dbReference type="Proteomes" id="UP000035681"/>
    </source>
</evidence>
<dbReference type="AlphaFoldDB" id="A0AAF5DQ21"/>
<dbReference type="InterPro" id="IPR045124">
    <property type="entry name" value="Su(sable)-like"/>
</dbReference>
<dbReference type="InterPro" id="IPR036855">
    <property type="entry name" value="Znf_CCCH_sf"/>
</dbReference>
<evidence type="ECO:0000256" key="4">
    <source>
        <dbReference type="ARBA" id="ARBA00022833"/>
    </source>
</evidence>
<feature type="compositionally biased region" description="Acidic residues" evidence="6">
    <location>
        <begin position="188"/>
        <end position="198"/>
    </location>
</feature>
<feature type="compositionally biased region" description="Acidic residues" evidence="6">
    <location>
        <begin position="155"/>
        <end position="167"/>
    </location>
</feature>
<feature type="compositionally biased region" description="Basic and acidic residues" evidence="6">
    <location>
        <begin position="583"/>
        <end position="596"/>
    </location>
</feature>
<feature type="region of interest" description="Disordered" evidence="6">
    <location>
        <begin position="902"/>
        <end position="943"/>
    </location>
</feature>
<keyword evidence="4 5" id="KW-0862">Zinc</keyword>
<feature type="region of interest" description="Disordered" evidence="6">
    <location>
        <begin position="516"/>
        <end position="827"/>
    </location>
</feature>
<evidence type="ECO:0000256" key="1">
    <source>
        <dbReference type="ARBA" id="ARBA00022723"/>
    </source>
</evidence>
<dbReference type="PROSITE" id="PS50103">
    <property type="entry name" value="ZF_C3H1"/>
    <property type="match status" value="3"/>
</dbReference>
<keyword evidence="2" id="KW-0677">Repeat</keyword>
<keyword evidence="8" id="KW-1185">Reference proteome</keyword>
<feature type="domain" description="C3H1-type" evidence="7">
    <location>
        <begin position="294"/>
        <end position="321"/>
    </location>
</feature>
<dbReference type="Gene3D" id="4.10.1000.10">
    <property type="entry name" value="Zinc finger, CCCH-type"/>
    <property type="match status" value="1"/>
</dbReference>
<dbReference type="Proteomes" id="UP000035681">
    <property type="component" value="Unplaced"/>
</dbReference>
<keyword evidence="1 5" id="KW-0479">Metal-binding</keyword>